<dbReference type="Pfam" id="PF13844">
    <property type="entry name" value="Glyco_transf_41"/>
    <property type="match status" value="1"/>
</dbReference>
<sequence length="987" mass="117852">MIYIIIFNKFDNLICHIEYIFLKKETKIIFYEDLYNLISKLNSNDILIFINKILYPRNYFLDSINNIINDNNINFSYLSEKNEIFIIKKEYISIENNIINIKKEDNINIIFDEDYNLIDNIKPPDDINLDYIKLLKLNRNYDNIINFNIAYKSYEKYLKYIVKDNYCYNILLFIININDLKINLPKYNYYRITLFYITKNKKYIDKIKSFCINNNIISYHYLDPNNMQYLFNLNNKRLIWFEKILIIKSVKELIDELFDKLNNYHKIKDNIILDNIISISSTDFVCLTIFNNKYKLLSEILYDISNYIYSNNYKNTYILPCIKNNIKNISINDIDENYIEDQLMLLRNYNLILDNINNKIKLNYDPNNFLKLLTKKISLSILCKPESEFINDINLLIYSINDIEFLTNLIIIFSNIKNTNIMNKLYIKILKIYQEKNDNRFTQFILKAFFSILSTNMDIDSIKAIINFIYDDKYNLITIDKLKDIIMILLLNITKCFDNNTSLLEKLNSIINDIYNINDIMDIDKLLLIKENNKNNICLLHFLIFMTTNFSAYYNSFDEFIIKRNEIIKNLEYLVQLNNIPTCSLNEVFILPVCNFYLSYQGIPSVDIFKIKSQLIRKICPDINYKINTDFNNDKKNICFHSNYLSRWHSVFKDRHLIIKELSNNDKYNIYFSTFDDLNEDVKYLFGKAKHIKLPNQLDKIKNMLEELKLDILIYCEIGMDPRAYFMAHMKLAKIQINTWGHSDTSGIDTIDYFISSKYYELNYDESQKHYSEKLILLDSLCTSYVNPISKYNINMFKNRYEYGFTDEVTIFFCAQSLFKFNPIFDQYIINILVSNKNFILIILNGDQKHKIFQRFNYKNISSRIHIFPMMQHYHYLNLMYISDIILDPYPFGGCNSSFEAFSMNKVIVTHESNMINGRFTSGFYKKMGLDDIITYSSHEYIELAITLGNDKLYRKTIESRIKSNNNLFNDTDSISDWTTFIDDIIN</sequence>
<dbReference type="GO" id="GO:0016757">
    <property type="term" value="F:glycosyltransferase activity"/>
    <property type="evidence" value="ECO:0007669"/>
    <property type="project" value="TreeGrafter"/>
</dbReference>
<evidence type="ECO:0000256" key="1">
    <source>
        <dbReference type="ARBA" id="ARBA00004922"/>
    </source>
</evidence>
<evidence type="ECO:0000256" key="2">
    <source>
        <dbReference type="ARBA" id="ARBA00022679"/>
    </source>
</evidence>
<protein>
    <recommendedName>
        <fullName evidence="5">O-GlcNAc transferase C-terminal domain-containing protein</fullName>
    </recommendedName>
</protein>
<evidence type="ECO:0000256" key="4">
    <source>
        <dbReference type="ARBA" id="ARBA00022803"/>
    </source>
</evidence>
<dbReference type="Gene3D" id="3.40.50.11380">
    <property type="match status" value="1"/>
</dbReference>
<dbReference type="PANTHER" id="PTHR44998:SF1">
    <property type="entry name" value="UDP-N-ACETYLGLUCOSAMINE--PEPTIDE N-ACETYLGLUCOSAMINYLTRANSFERASE 110 KDA SUBUNIT"/>
    <property type="match status" value="1"/>
</dbReference>
<name>A0A6C0H919_9ZZZZ</name>
<keyword evidence="2" id="KW-0808">Transferase</keyword>
<keyword evidence="3" id="KW-0677">Repeat</keyword>
<organism evidence="6">
    <name type="scientific">viral metagenome</name>
    <dbReference type="NCBI Taxonomy" id="1070528"/>
    <lineage>
        <taxon>unclassified sequences</taxon>
        <taxon>metagenomes</taxon>
        <taxon>organismal metagenomes</taxon>
    </lineage>
</organism>
<evidence type="ECO:0000259" key="5">
    <source>
        <dbReference type="Pfam" id="PF13844"/>
    </source>
</evidence>
<dbReference type="AlphaFoldDB" id="A0A6C0H919"/>
<feature type="domain" description="O-GlcNAc transferase C-terminal" evidence="5">
    <location>
        <begin position="797"/>
        <end position="965"/>
    </location>
</feature>
<evidence type="ECO:0000313" key="6">
    <source>
        <dbReference type="EMBL" id="QHT76860.1"/>
    </source>
</evidence>
<dbReference type="InterPro" id="IPR029489">
    <property type="entry name" value="OGT/SEC/SPY_C"/>
</dbReference>
<accession>A0A6C0H919</accession>
<reference evidence="6" key="1">
    <citation type="journal article" date="2020" name="Nature">
        <title>Giant virus diversity and host interactions through global metagenomics.</title>
        <authorList>
            <person name="Schulz F."/>
            <person name="Roux S."/>
            <person name="Paez-Espino D."/>
            <person name="Jungbluth S."/>
            <person name="Walsh D.A."/>
            <person name="Denef V.J."/>
            <person name="McMahon K.D."/>
            <person name="Konstantinidis K.T."/>
            <person name="Eloe-Fadrosh E.A."/>
            <person name="Kyrpides N.C."/>
            <person name="Woyke T."/>
        </authorList>
    </citation>
    <scope>NUCLEOTIDE SEQUENCE</scope>
    <source>
        <strain evidence="6">GVMAG-M-3300023179-82</strain>
    </source>
</reference>
<evidence type="ECO:0000256" key="3">
    <source>
        <dbReference type="ARBA" id="ARBA00022737"/>
    </source>
</evidence>
<dbReference type="PANTHER" id="PTHR44998">
    <property type="match status" value="1"/>
</dbReference>
<comment type="pathway">
    <text evidence="1">Protein modification; protein glycosylation.</text>
</comment>
<dbReference type="Gene3D" id="3.40.50.2000">
    <property type="entry name" value="Glycogen Phosphorylase B"/>
    <property type="match status" value="1"/>
</dbReference>
<dbReference type="GO" id="GO:0006493">
    <property type="term" value="P:protein O-linked glycosylation"/>
    <property type="evidence" value="ECO:0007669"/>
    <property type="project" value="TreeGrafter"/>
</dbReference>
<proteinExistence type="predicted"/>
<keyword evidence="4" id="KW-0802">TPR repeat</keyword>
<dbReference type="EMBL" id="MN739904">
    <property type="protein sequence ID" value="QHT76860.1"/>
    <property type="molecule type" value="Genomic_DNA"/>
</dbReference>